<gene>
    <name evidence="1" type="ORF">AB4Y32_30575</name>
</gene>
<evidence type="ECO:0000313" key="1">
    <source>
        <dbReference type="EMBL" id="MEX3936089.1"/>
    </source>
</evidence>
<keyword evidence="2" id="KW-1185">Reference proteome</keyword>
<dbReference type="EMBL" id="JBFRCH010000027">
    <property type="protein sequence ID" value="MEX3936089.1"/>
    <property type="molecule type" value="Genomic_DNA"/>
</dbReference>
<evidence type="ECO:0000313" key="2">
    <source>
        <dbReference type="Proteomes" id="UP001558850"/>
    </source>
</evidence>
<name>A0ACC6U946_9BURK</name>
<protein>
    <submittedName>
        <fullName evidence="1">Uncharacterized protein</fullName>
    </submittedName>
</protein>
<accession>A0ACC6U946</accession>
<comment type="caution">
    <text evidence="1">The sequence shown here is derived from an EMBL/GenBank/DDBJ whole genome shotgun (WGS) entry which is preliminary data.</text>
</comment>
<proteinExistence type="predicted"/>
<dbReference type="Proteomes" id="UP001558850">
    <property type="component" value="Unassembled WGS sequence"/>
</dbReference>
<reference evidence="1" key="1">
    <citation type="submission" date="2024-07" db="EMBL/GenBank/DDBJ databases">
        <title>A survey of Mimosa microsymbionts across Brazilian biomes reveals a high diversity of Paraburkholderia nodulating endemic species, but also that Cupriavidus is common as a symbiont of widespread species.</title>
        <authorList>
            <person name="Rouws L."/>
            <person name="Barauna A."/>
            <person name="Beukes C."/>
            <person name="Rouws J.R.C."/>
            <person name="De Faria S.M."/>
            <person name="Gross E."/>
            <person name="Bueno Dos Reis Junior F."/>
            <person name="Simon M.F."/>
            <person name="Maluk M."/>
            <person name="Odee D.W."/>
            <person name="Kenicer G."/>
            <person name="Young J.P.W."/>
            <person name="Reis V.M."/>
            <person name="Zilli J."/>
            <person name="James E.K."/>
        </authorList>
    </citation>
    <scope>NUCLEOTIDE SEQUENCE</scope>
    <source>
        <strain evidence="1">EG181B</strain>
    </source>
</reference>
<sequence>MKRDAACDDQELASARSHAILSCLCAETHVESQSPLLRVVGKRTSKTYITDNFMIHQDNRNLWRVFVNECKELLLEYFMPVIGLAKWVMRSWRK</sequence>
<organism evidence="1 2">
    <name type="scientific">Paraburkholderia phymatum</name>
    <dbReference type="NCBI Taxonomy" id="148447"/>
    <lineage>
        <taxon>Bacteria</taxon>
        <taxon>Pseudomonadati</taxon>
        <taxon>Pseudomonadota</taxon>
        <taxon>Betaproteobacteria</taxon>
        <taxon>Burkholderiales</taxon>
        <taxon>Burkholderiaceae</taxon>
        <taxon>Paraburkholderia</taxon>
    </lineage>
</organism>